<accession>A0A9N9ID11</accession>
<evidence type="ECO:0000313" key="1">
    <source>
        <dbReference type="EMBL" id="CAG8731803.1"/>
    </source>
</evidence>
<gene>
    <name evidence="1" type="ORF">FCALED_LOCUS15030</name>
</gene>
<name>A0A9N9ID11_9GLOM</name>
<protein>
    <submittedName>
        <fullName evidence="1">3646_t:CDS:1</fullName>
    </submittedName>
</protein>
<dbReference type="Proteomes" id="UP000789570">
    <property type="component" value="Unassembled WGS sequence"/>
</dbReference>
<dbReference type="AlphaFoldDB" id="A0A9N9ID11"/>
<reference evidence="1" key="1">
    <citation type="submission" date="2021-06" db="EMBL/GenBank/DDBJ databases">
        <authorList>
            <person name="Kallberg Y."/>
            <person name="Tangrot J."/>
            <person name="Rosling A."/>
        </authorList>
    </citation>
    <scope>NUCLEOTIDE SEQUENCE</scope>
    <source>
        <strain evidence="1">UK204</strain>
    </source>
</reference>
<organism evidence="1 2">
    <name type="scientific">Funneliformis caledonium</name>
    <dbReference type="NCBI Taxonomy" id="1117310"/>
    <lineage>
        <taxon>Eukaryota</taxon>
        <taxon>Fungi</taxon>
        <taxon>Fungi incertae sedis</taxon>
        <taxon>Mucoromycota</taxon>
        <taxon>Glomeromycotina</taxon>
        <taxon>Glomeromycetes</taxon>
        <taxon>Glomerales</taxon>
        <taxon>Glomeraceae</taxon>
        <taxon>Funneliformis</taxon>
    </lineage>
</organism>
<feature type="non-terminal residue" evidence="1">
    <location>
        <position position="145"/>
    </location>
</feature>
<sequence length="145" mass="16635">ILQNYSALDELSLYVNENQYISECLTYIAFKETVSSLAANKNFDLVNYSEFLAMSKNVKEKAGTGSEPFPGEFLKLMKKNISLSQKILVLLIEYYYNAYEYSFVSLSDIHNLSKESIVVSSRINQFSRLRLRAEVIGSKLSIRYI</sequence>
<proteinExistence type="predicted"/>
<dbReference type="OrthoDB" id="2442170at2759"/>
<keyword evidence="2" id="KW-1185">Reference proteome</keyword>
<comment type="caution">
    <text evidence="1">The sequence shown here is derived from an EMBL/GenBank/DDBJ whole genome shotgun (WGS) entry which is preliminary data.</text>
</comment>
<feature type="non-terminal residue" evidence="1">
    <location>
        <position position="1"/>
    </location>
</feature>
<evidence type="ECO:0000313" key="2">
    <source>
        <dbReference type="Proteomes" id="UP000789570"/>
    </source>
</evidence>
<dbReference type="EMBL" id="CAJVPQ010012482">
    <property type="protein sequence ID" value="CAG8731803.1"/>
    <property type="molecule type" value="Genomic_DNA"/>
</dbReference>